<reference evidence="6 7" key="1">
    <citation type="journal article" date="2015" name="Nature">
        <title>rRNA introns, odd ribosomes, and small enigmatic genomes across a large radiation of phyla.</title>
        <authorList>
            <person name="Brown C.T."/>
            <person name="Hug L.A."/>
            <person name="Thomas B.C."/>
            <person name="Sharon I."/>
            <person name="Castelle C.J."/>
            <person name="Singh A."/>
            <person name="Wilkins M.J."/>
            <person name="Williams K.H."/>
            <person name="Banfield J.F."/>
        </authorList>
    </citation>
    <scope>NUCLEOTIDE SEQUENCE [LARGE SCALE GENOMIC DNA]</scope>
</reference>
<dbReference type="InterPro" id="IPR005475">
    <property type="entry name" value="Transketolase-like_Pyr-bd"/>
</dbReference>
<dbReference type="STRING" id="1618647.UW30_C0010G0010"/>
<dbReference type="PROSITE" id="PS00802">
    <property type="entry name" value="TRANSKETOLASE_2"/>
    <property type="match status" value="1"/>
</dbReference>
<name>A0A0G1K0E8_9BACT</name>
<gene>
    <name evidence="6" type="ORF">UW30_C0010G0010</name>
</gene>
<dbReference type="InterPro" id="IPR051157">
    <property type="entry name" value="PDH/Transketolase"/>
</dbReference>
<dbReference type="SUPFAM" id="SSF52518">
    <property type="entry name" value="Thiamin diphosphate-binding fold (THDP-binding)"/>
    <property type="match status" value="1"/>
</dbReference>
<dbReference type="Pfam" id="PF02780">
    <property type="entry name" value="Transketolase_C"/>
    <property type="match status" value="1"/>
</dbReference>
<accession>A0A0G1K0E8</accession>
<dbReference type="InterPro" id="IPR033248">
    <property type="entry name" value="Transketolase_C"/>
</dbReference>
<dbReference type="Pfam" id="PF02779">
    <property type="entry name" value="Transket_pyr"/>
    <property type="match status" value="1"/>
</dbReference>
<evidence type="ECO:0000256" key="4">
    <source>
        <dbReference type="ARBA" id="ARBA00023052"/>
    </source>
</evidence>
<evidence type="ECO:0000256" key="1">
    <source>
        <dbReference type="ARBA" id="ARBA00001964"/>
    </source>
</evidence>
<keyword evidence="3" id="KW-0808">Transferase</keyword>
<dbReference type="SUPFAM" id="SSF52922">
    <property type="entry name" value="TK C-terminal domain-like"/>
    <property type="match status" value="1"/>
</dbReference>
<dbReference type="SMART" id="SM00861">
    <property type="entry name" value="Transket_pyr"/>
    <property type="match status" value="1"/>
</dbReference>
<dbReference type="AlphaFoldDB" id="A0A0G1K0E8"/>
<evidence type="ECO:0000313" key="6">
    <source>
        <dbReference type="EMBL" id="KKT41254.1"/>
    </source>
</evidence>
<dbReference type="Gene3D" id="3.40.50.970">
    <property type="match status" value="1"/>
</dbReference>
<dbReference type="GO" id="GO:0016740">
    <property type="term" value="F:transferase activity"/>
    <property type="evidence" value="ECO:0007669"/>
    <property type="project" value="UniProtKB-KW"/>
</dbReference>
<sequence>MPINSKLKLAENILDLAKIEQFPTRKGYGEGLLAAGEADERIVALCADLTESTQMHLFAKKFPARFIQVGVAEQNLATVASGLANYGKIPFISSYAMFSPGRNWEQIRTTICYNNVPVKIAGSHAGVSVGPDGATHQAVEDIAIMRAIPNMTVINPCDIHEAKKATIAAAGTDGPVYLRFHREKTPVLTTLDTPFEIGRAEILWDSVGRPSETSARLSRLDVALIACGPLVHNAILAAAELEKEGIKVRVINNHTIKPMDEKTIIEAAKDAGAVVTVEEHQVQGGMGSRVAEILAANHPVPMEFIGVQNRFGESGAPNELIEHFGMGVDSIKMAVQKVLLRK</sequence>
<dbReference type="InterPro" id="IPR009014">
    <property type="entry name" value="Transketo_C/PFOR_II"/>
</dbReference>
<dbReference type="PANTHER" id="PTHR43825">
    <property type="entry name" value="PYRUVATE DEHYDROGENASE E1 COMPONENT"/>
    <property type="match status" value="1"/>
</dbReference>
<dbReference type="PATRIC" id="fig|1618647.3.peg.471"/>
<evidence type="ECO:0000313" key="7">
    <source>
        <dbReference type="Proteomes" id="UP000034736"/>
    </source>
</evidence>
<feature type="domain" description="Transketolase-like pyrimidine-binding" evidence="5">
    <location>
        <begin position="22"/>
        <end position="187"/>
    </location>
</feature>
<evidence type="ECO:0000256" key="2">
    <source>
        <dbReference type="ARBA" id="ARBA00007131"/>
    </source>
</evidence>
<comment type="caution">
    <text evidence="6">The sequence shown here is derived from an EMBL/GenBank/DDBJ whole genome shotgun (WGS) entry which is preliminary data.</text>
</comment>
<comment type="similarity">
    <text evidence="2">Belongs to the transketolase family.</text>
</comment>
<dbReference type="PANTHER" id="PTHR43825:SF1">
    <property type="entry name" value="TRANSKETOLASE-LIKE PYRIMIDINE-BINDING DOMAIN-CONTAINING PROTEIN"/>
    <property type="match status" value="1"/>
</dbReference>
<protein>
    <recommendedName>
        <fullName evidence="5">Transketolase-like pyrimidine-binding domain-containing protein</fullName>
    </recommendedName>
</protein>
<dbReference type="FunFam" id="3.40.50.970:FF:000129">
    <property type="entry name" value="Transketolase"/>
    <property type="match status" value="1"/>
</dbReference>
<dbReference type="InterPro" id="IPR029061">
    <property type="entry name" value="THDP-binding"/>
</dbReference>
<dbReference type="InterPro" id="IPR020826">
    <property type="entry name" value="Transketolase_BS"/>
</dbReference>
<evidence type="ECO:0000256" key="3">
    <source>
        <dbReference type="ARBA" id="ARBA00022679"/>
    </source>
</evidence>
<organism evidence="6 7">
    <name type="scientific">Candidatus Giovannonibacteria bacterium GW2011_GWA2_44_13b</name>
    <dbReference type="NCBI Taxonomy" id="1618647"/>
    <lineage>
        <taxon>Bacteria</taxon>
        <taxon>Candidatus Giovannoniibacteriota</taxon>
    </lineage>
</organism>
<dbReference type="Gene3D" id="3.40.50.920">
    <property type="match status" value="1"/>
</dbReference>
<dbReference type="Proteomes" id="UP000034736">
    <property type="component" value="Unassembled WGS sequence"/>
</dbReference>
<dbReference type="CDD" id="cd07033">
    <property type="entry name" value="TPP_PYR_DXS_TK_like"/>
    <property type="match status" value="1"/>
</dbReference>
<dbReference type="EMBL" id="LCHU01000010">
    <property type="protein sequence ID" value="KKT41254.1"/>
    <property type="molecule type" value="Genomic_DNA"/>
</dbReference>
<comment type="cofactor">
    <cofactor evidence="1">
        <name>thiamine diphosphate</name>
        <dbReference type="ChEBI" id="CHEBI:58937"/>
    </cofactor>
</comment>
<proteinExistence type="inferred from homology"/>
<keyword evidence="4" id="KW-0786">Thiamine pyrophosphate</keyword>
<evidence type="ECO:0000259" key="5">
    <source>
        <dbReference type="SMART" id="SM00861"/>
    </source>
</evidence>